<gene>
    <name evidence="2" type="ORF">A4U43_C01F4120</name>
</gene>
<organism evidence="2 3">
    <name type="scientific">Asparagus officinalis</name>
    <name type="common">Garden asparagus</name>
    <dbReference type="NCBI Taxonomy" id="4686"/>
    <lineage>
        <taxon>Eukaryota</taxon>
        <taxon>Viridiplantae</taxon>
        <taxon>Streptophyta</taxon>
        <taxon>Embryophyta</taxon>
        <taxon>Tracheophyta</taxon>
        <taxon>Spermatophyta</taxon>
        <taxon>Magnoliopsida</taxon>
        <taxon>Liliopsida</taxon>
        <taxon>Asparagales</taxon>
        <taxon>Asparagaceae</taxon>
        <taxon>Asparagoideae</taxon>
        <taxon>Asparagus</taxon>
    </lineage>
</organism>
<evidence type="ECO:0000256" key="1">
    <source>
        <dbReference type="SAM" id="MobiDB-lite"/>
    </source>
</evidence>
<feature type="region of interest" description="Disordered" evidence="1">
    <location>
        <begin position="84"/>
        <end position="111"/>
    </location>
</feature>
<evidence type="ECO:0000313" key="3">
    <source>
        <dbReference type="Proteomes" id="UP000243459"/>
    </source>
</evidence>
<dbReference type="Gramene" id="ONK79218">
    <property type="protein sequence ID" value="ONK79218"/>
    <property type="gene ID" value="A4U43_C01F4120"/>
</dbReference>
<evidence type="ECO:0000313" key="2">
    <source>
        <dbReference type="EMBL" id="ONK79218.1"/>
    </source>
</evidence>
<dbReference type="AlphaFoldDB" id="A0A5P1FLW0"/>
<protein>
    <submittedName>
        <fullName evidence="2">Uncharacterized protein</fullName>
    </submittedName>
</protein>
<feature type="compositionally biased region" description="Acidic residues" evidence="1">
    <location>
        <begin position="55"/>
        <end position="64"/>
    </location>
</feature>
<sequence length="111" mass="12461">MTSTCPSPHVTTWAPRAAYGRPTFAEQVLEVSRQALMGEELTKKPGFVSGSKSNEEEEEEEEEVEKAMRQMCGLRLGMGRMMQIHSSPSNQNMYSSWGSAVDDDDEKENKK</sequence>
<feature type="region of interest" description="Disordered" evidence="1">
    <location>
        <begin position="42"/>
        <end position="68"/>
    </location>
</feature>
<reference evidence="3" key="1">
    <citation type="journal article" date="2017" name="Nat. Commun.">
        <title>The asparagus genome sheds light on the origin and evolution of a young Y chromosome.</title>
        <authorList>
            <person name="Harkess A."/>
            <person name="Zhou J."/>
            <person name="Xu C."/>
            <person name="Bowers J.E."/>
            <person name="Van der Hulst R."/>
            <person name="Ayyampalayam S."/>
            <person name="Mercati F."/>
            <person name="Riccardi P."/>
            <person name="McKain M.R."/>
            <person name="Kakrana A."/>
            <person name="Tang H."/>
            <person name="Ray J."/>
            <person name="Groenendijk J."/>
            <person name="Arikit S."/>
            <person name="Mathioni S.M."/>
            <person name="Nakano M."/>
            <person name="Shan H."/>
            <person name="Telgmann-Rauber A."/>
            <person name="Kanno A."/>
            <person name="Yue Z."/>
            <person name="Chen H."/>
            <person name="Li W."/>
            <person name="Chen Y."/>
            <person name="Xu X."/>
            <person name="Zhang Y."/>
            <person name="Luo S."/>
            <person name="Chen H."/>
            <person name="Gao J."/>
            <person name="Mao Z."/>
            <person name="Pires J.C."/>
            <person name="Luo M."/>
            <person name="Kudrna D."/>
            <person name="Wing R.A."/>
            <person name="Meyers B.C."/>
            <person name="Yi K."/>
            <person name="Kong H."/>
            <person name="Lavrijsen P."/>
            <person name="Sunseri F."/>
            <person name="Falavigna A."/>
            <person name="Ye Y."/>
            <person name="Leebens-Mack J.H."/>
            <person name="Chen G."/>
        </authorList>
    </citation>
    <scope>NUCLEOTIDE SEQUENCE [LARGE SCALE GENOMIC DNA]</scope>
    <source>
        <strain evidence="3">cv. DH0086</strain>
    </source>
</reference>
<proteinExistence type="predicted"/>
<keyword evidence="3" id="KW-1185">Reference proteome</keyword>
<dbReference type="EMBL" id="CM007381">
    <property type="protein sequence ID" value="ONK79218.1"/>
    <property type="molecule type" value="Genomic_DNA"/>
</dbReference>
<dbReference type="Proteomes" id="UP000243459">
    <property type="component" value="Chromosome 1"/>
</dbReference>
<feature type="compositionally biased region" description="Polar residues" evidence="1">
    <location>
        <begin position="84"/>
        <end position="98"/>
    </location>
</feature>
<accession>A0A5P1FLW0</accession>
<feature type="compositionally biased region" description="Acidic residues" evidence="1">
    <location>
        <begin position="101"/>
        <end position="111"/>
    </location>
</feature>
<name>A0A5P1FLW0_ASPOF</name>